<evidence type="ECO:0000256" key="1">
    <source>
        <dbReference type="ARBA" id="ARBA00001962"/>
    </source>
</evidence>
<dbReference type="STRING" id="109895.A0A507ED56"/>
<evidence type="ECO:0000256" key="2">
    <source>
        <dbReference type="ARBA" id="ARBA00005830"/>
    </source>
</evidence>
<proteinExistence type="inferred from homology"/>
<dbReference type="PANTHER" id="PTHR20883:SF15">
    <property type="entry name" value="PHYTANOYL-COA DIOXYGENASE DOMAIN-CONTAINING PROTEIN 1"/>
    <property type="match status" value="1"/>
</dbReference>
<dbReference type="Proteomes" id="UP000318582">
    <property type="component" value="Unassembled WGS sequence"/>
</dbReference>
<evidence type="ECO:0008006" key="7">
    <source>
        <dbReference type="Google" id="ProtNLM"/>
    </source>
</evidence>
<dbReference type="GO" id="GO:0046872">
    <property type="term" value="F:metal ion binding"/>
    <property type="evidence" value="ECO:0007669"/>
    <property type="project" value="UniProtKB-KW"/>
</dbReference>
<dbReference type="AlphaFoldDB" id="A0A507ED56"/>
<evidence type="ECO:0000256" key="3">
    <source>
        <dbReference type="ARBA" id="ARBA00022723"/>
    </source>
</evidence>
<evidence type="ECO:0000256" key="4">
    <source>
        <dbReference type="ARBA" id="ARBA00023004"/>
    </source>
</evidence>
<sequence>MTVTATGLTPEQKRKAKDGYLVLRDFFTLEDAQTLRTRARELLEGFDLESHPKTKFSTGEEVDHVGDDYFLNSGDKVRFFFEETRAEGAFDNEGNLKVDKVCAINKIGHALHELEPAFKELSMRPRVKQVVESMGFEDPRILQSMVIFKQPEIGGRVPPHQDSTFLYTTPLSAMGLWFALEDCTPTNGCMHFVPGSHKTVPVYKRFVRKPGNVGTTFITLKDGIKEPPEDAYVCEPTPVGSLVLIHGSVLHKSSQNQSNKSRWIYTFHVIEGNAKYAPDNWLQPTPEMPFTKLL</sequence>
<organism evidence="5 6">
    <name type="scientific">Powellomyces hirtus</name>
    <dbReference type="NCBI Taxonomy" id="109895"/>
    <lineage>
        <taxon>Eukaryota</taxon>
        <taxon>Fungi</taxon>
        <taxon>Fungi incertae sedis</taxon>
        <taxon>Chytridiomycota</taxon>
        <taxon>Chytridiomycota incertae sedis</taxon>
        <taxon>Chytridiomycetes</taxon>
        <taxon>Spizellomycetales</taxon>
        <taxon>Powellomycetaceae</taxon>
        <taxon>Powellomyces</taxon>
    </lineage>
</organism>
<dbReference type="EMBL" id="QEAQ01000004">
    <property type="protein sequence ID" value="TPX62119.1"/>
    <property type="molecule type" value="Genomic_DNA"/>
</dbReference>
<dbReference type="PANTHER" id="PTHR20883">
    <property type="entry name" value="PHYTANOYL-COA DIOXYGENASE DOMAIN CONTAINING 1"/>
    <property type="match status" value="1"/>
</dbReference>
<gene>
    <name evidence="5" type="ORF">PhCBS80983_g00646</name>
</gene>
<dbReference type="InterPro" id="IPR008775">
    <property type="entry name" value="Phytyl_CoA_dOase-like"/>
</dbReference>
<keyword evidence="6" id="KW-1185">Reference proteome</keyword>
<accession>A0A507ED56</accession>
<comment type="cofactor">
    <cofactor evidence="1">
        <name>Fe cation</name>
        <dbReference type="ChEBI" id="CHEBI:24875"/>
    </cofactor>
</comment>
<evidence type="ECO:0000313" key="5">
    <source>
        <dbReference type="EMBL" id="TPX62119.1"/>
    </source>
</evidence>
<keyword evidence="4" id="KW-0408">Iron</keyword>
<protein>
    <recommendedName>
        <fullName evidence="7">Fe2OG dioxygenase domain-containing protein</fullName>
    </recommendedName>
</protein>
<dbReference type="Gene3D" id="2.60.120.620">
    <property type="entry name" value="q2cbj1_9rhob like domain"/>
    <property type="match status" value="1"/>
</dbReference>
<dbReference type="Pfam" id="PF05721">
    <property type="entry name" value="PhyH"/>
    <property type="match status" value="1"/>
</dbReference>
<evidence type="ECO:0000313" key="6">
    <source>
        <dbReference type="Proteomes" id="UP000318582"/>
    </source>
</evidence>
<comment type="similarity">
    <text evidence="2">Belongs to the PhyH family.</text>
</comment>
<reference evidence="5 6" key="1">
    <citation type="journal article" date="2019" name="Sci. Rep.">
        <title>Comparative genomics of chytrid fungi reveal insights into the obligate biotrophic and pathogenic lifestyle of Synchytrium endobioticum.</title>
        <authorList>
            <person name="van de Vossenberg B.T.L.H."/>
            <person name="Warris S."/>
            <person name="Nguyen H.D.T."/>
            <person name="van Gent-Pelzer M.P.E."/>
            <person name="Joly D.L."/>
            <person name="van de Geest H.C."/>
            <person name="Bonants P.J.M."/>
            <person name="Smith D.S."/>
            <person name="Levesque C.A."/>
            <person name="van der Lee T.A.J."/>
        </authorList>
    </citation>
    <scope>NUCLEOTIDE SEQUENCE [LARGE SCALE GENOMIC DNA]</scope>
    <source>
        <strain evidence="5 6">CBS 809.83</strain>
    </source>
</reference>
<dbReference type="SUPFAM" id="SSF51197">
    <property type="entry name" value="Clavaminate synthase-like"/>
    <property type="match status" value="1"/>
</dbReference>
<keyword evidence="3" id="KW-0479">Metal-binding</keyword>
<name>A0A507ED56_9FUNG</name>
<comment type="caution">
    <text evidence="5">The sequence shown here is derived from an EMBL/GenBank/DDBJ whole genome shotgun (WGS) entry which is preliminary data.</text>
</comment>